<proteinExistence type="predicted"/>
<dbReference type="GeneID" id="113493027"/>
<accession>A0A7E5VE86</accession>
<dbReference type="AlphaFoldDB" id="A0A7E5VE86"/>
<dbReference type="Proteomes" id="UP000322000">
    <property type="component" value="Chromosome 4"/>
</dbReference>
<dbReference type="OrthoDB" id="6615450at2759"/>
<name>A0A7E5VE86_TRINI</name>
<sequence length="388" mass="44271">MYGNVLILIVSWTAVDCTNYQRYAEPGDARYATPPSYSRYSTVANPYSQYPLQSEQGSRAYGQGYLQTGRTHANNNRNDVGDHCVNRSPQQGISIESLMGMWYGVDYLQHVVDDSSDDYPNTCLLIHISEPKEKNMKFSYRVLPYILFLITSACAEELDSNRSEESTISSVTCVRDNLYDHLDIKEVSGEWKVRTVYMHLSSEGVTTYNTYTIVTIREEDHFPSTGYGPSIETKYHVKENNAIFWRENRRLRVLWEEAGLTIDYSLYFRNESAGYWRVSDKQNGGIEQPRYQLFSGSIQVLKATNDLLLLNFCQESVEGKPPHLYSVLLSRKTSLIAEEELNSVHELLQNKNLSVASRRIVCKSSADRSGVSSTSSFILLLLAYTMRC</sequence>
<organism evidence="2 3">
    <name type="scientific">Trichoplusia ni</name>
    <name type="common">Cabbage looper</name>
    <dbReference type="NCBI Taxonomy" id="7111"/>
    <lineage>
        <taxon>Eukaryota</taxon>
        <taxon>Metazoa</taxon>
        <taxon>Ecdysozoa</taxon>
        <taxon>Arthropoda</taxon>
        <taxon>Hexapoda</taxon>
        <taxon>Insecta</taxon>
        <taxon>Pterygota</taxon>
        <taxon>Neoptera</taxon>
        <taxon>Endopterygota</taxon>
        <taxon>Lepidoptera</taxon>
        <taxon>Glossata</taxon>
        <taxon>Ditrysia</taxon>
        <taxon>Noctuoidea</taxon>
        <taxon>Noctuidae</taxon>
        <taxon>Plusiinae</taxon>
        <taxon>Trichoplusia</taxon>
    </lineage>
</organism>
<keyword evidence="2" id="KW-1185">Reference proteome</keyword>
<reference evidence="3" key="1">
    <citation type="submission" date="2025-08" db="UniProtKB">
        <authorList>
            <consortium name="RefSeq"/>
        </authorList>
    </citation>
    <scope>IDENTIFICATION</scope>
</reference>
<keyword evidence="1" id="KW-0732">Signal</keyword>
<dbReference type="KEGG" id="tnl:113493027"/>
<dbReference type="InParanoid" id="A0A7E5VE86"/>
<gene>
    <name evidence="3" type="primary">LOC113493027</name>
</gene>
<dbReference type="RefSeq" id="XP_026726602.1">
    <property type="nucleotide sequence ID" value="XM_026870801.1"/>
</dbReference>
<protein>
    <submittedName>
        <fullName evidence="3">Uncharacterized protein LOC113493027</fullName>
    </submittedName>
</protein>
<evidence type="ECO:0000313" key="2">
    <source>
        <dbReference type="Proteomes" id="UP000322000"/>
    </source>
</evidence>
<feature type="signal peptide" evidence="1">
    <location>
        <begin position="1"/>
        <end position="17"/>
    </location>
</feature>
<evidence type="ECO:0000256" key="1">
    <source>
        <dbReference type="SAM" id="SignalP"/>
    </source>
</evidence>
<evidence type="ECO:0000313" key="3">
    <source>
        <dbReference type="RefSeq" id="XP_026726602.1"/>
    </source>
</evidence>
<feature type="chain" id="PRO_5028861132" evidence="1">
    <location>
        <begin position="18"/>
        <end position="388"/>
    </location>
</feature>